<dbReference type="GO" id="GO:0006465">
    <property type="term" value="P:signal peptide processing"/>
    <property type="evidence" value="ECO:0007669"/>
    <property type="project" value="TreeGrafter"/>
</dbReference>
<dbReference type="AlphaFoldDB" id="A0A420ICL4"/>
<feature type="transmembrane region" description="Helical" evidence="9">
    <location>
        <begin position="314"/>
        <end position="334"/>
    </location>
</feature>
<comment type="subcellular location">
    <subcellularLocation>
        <location evidence="1">Endoplasmic reticulum membrane</location>
        <topology evidence="1">Multi-pass membrane protein</topology>
    </subcellularLocation>
</comment>
<dbReference type="InterPro" id="IPR006639">
    <property type="entry name" value="Preselin/SPP"/>
</dbReference>
<evidence type="ECO:0000256" key="1">
    <source>
        <dbReference type="ARBA" id="ARBA00004477"/>
    </source>
</evidence>
<evidence type="ECO:0000313" key="10">
    <source>
        <dbReference type="EMBL" id="RKF72275.1"/>
    </source>
</evidence>
<comment type="caution">
    <text evidence="10">The sequence shown here is derived from an EMBL/GenBank/DDBJ whole genome shotgun (WGS) entry which is preliminary data.</text>
</comment>
<evidence type="ECO:0000256" key="6">
    <source>
        <dbReference type="ARBA" id="ARBA00022989"/>
    </source>
</evidence>
<keyword evidence="3 9" id="KW-0812">Transmembrane</keyword>
<dbReference type="GO" id="GO:0098553">
    <property type="term" value="C:lumenal side of endoplasmic reticulum membrane"/>
    <property type="evidence" value="ECO:0007669"/>
    <property type="project" value="TreeGrafter"/>
</dbReference>
<evidence type="ECO:0000256" key="8">
    <source>
        <dbReference type="SAM" id="MobiDB-lite"/>
    </source>
</evidence>
<evidence type="ECO:0000256" key="9">
    <source>
        <dbReference type="SAM" id="Phobius"/>
    </source>
</evidence>
<dbReference type="Proteomes" id="UP000285326">
    <property type="component" value="Unassembled WGS sequence"/>
</dbReference>
<sequence>MVYNLFTEWAYLFTYIHIILAALLPIYTGAHASLRRPSSAKVPEKKAKGEGIYDDDDELDEYVPEIQSLRPSHAITFPITAGLVLGSLYIIIKWLEDPKILVRILNWYFSGVGILGAGELAVDSLNVITTFIFPSVWSTKKEVYFIDSVHSSQLKVSPLKPTDRKLVEEKNNPFPGFMSSIRFSTWIDSKIWTVRNLFRNYLVFRGYIKDFLHTVKPVRLNDVIGFISGFIVIFLYNFLNRPWWLTNLIGFGFCYGTLQLISPTTFWTGSLVLFGLFIYDITMVFYTPLMVTVASSLDVPIKLVFPGPKKSSMLGLGDVILPGIMIALALRFDLYLHYYKKQKAVASNQGSDKNEVIKSEYIEPTGVWGERFWTSSLESKTLYNTVADGSRFNKVYFWAGIMSYVAGLILTLMVLHLSNHAQPALLYLVPTVLIGLWGTALIKGDIALMLKYNEDIDSDIESHTDRNDKKDSSLDQIDKKIELKEKKQTTKNDKDKTKEPAINKIKPNEKEDQKIFFFSLTIPQKRVAKIPDSKKED</sequence>
<evidence type="ECO:0000256" key="2">
    <source>
        <dbReference type="ARBA" id="ARBA00006859"/>
    </source>
</evidence>
<dbReference type="Pfam" id="PF04258">
    <property type="entry name" value="Peptidase_A22B"/>
    <property type="match status" value="1"/>
</dbReference>
<protein>
    <submittedName>
        <fullName evidence="10">Putative intramembrane protease C25B8.17</fullName>
    </submittedName>
</protein>
<evidence type="ECO:0000313" key="11">
    <source>
        <dbReference type="Proteomes" id="UP000285326"/>
    </source>
</evidence>
<dbReference type="InterPro" id="IPR007369">
    <property type="entry name" value="Peptidase_A22B_SPP"/>
</dbReference>
<feature type="transmembrane region" description="Helical" evidence="9">
    <location>
        <begin position="273"/>
        <end position="294"/>
    </location>
</feature>
<evidence type="ECO:0000256" key="7">
    <source>
        <dbReference type="ARBA" id="ARBA00023136"/>
    </source>
</evidence>
<dbReference type="GO" id="GO:0098554">
    <property type="term" value="C:cytoplasmic side of endoplasmic reticulum membrane"/>
    <property type="evidence" value="ECO:0007669"/>
    <property type="project" value="TreeGrafter"/>
</dbReference>
<feature type="transmembrane region" description="Helical" evidence="9">
    <location>
        <begin position="424"/>
        <end position="442"/>
    </location>
</feature>
<dbReference type="EMBL" id="MCBS01024879">
    <property type="protein sequence ID" value="RKF72275.1"/>
    <property type="molecule type" value="Genomic_DNA"/>
</dbReference>
<dbReference type="GO" id="GO:0042500">
    <property type="term" value="F:aspartic endopeptidase activity, intramembrane cleaving"/>
    <property type="evidence" value="ECO:0007669"/>
    <property type="project" value="InterPro"/>
</dbReference>
<accession>A0A420ICL4</accession>
<organism evidence="10 11">
    <name type="scientific">Golovinomyces cichoracearum</name>
    <dbReference type="NCBI Taxonomy" id="62708"/>
    <lineage>
        <taxon>Eukaryota</taxon>
        <taxon>Fungi</taxon>
        <taxon>Dikarya</taxon>
        <taxon>Ascomycota</taxon>
        <taxon>Pezizomycotina</taxon>
        <taxon>Leotiomycetes</taxon>
        <taxon>Erysiphales</taxon>
        <taxon>Erysiphaceae</taxon>
        <taxon>Golovinomyces</taxon>
    </lineage>
</organism>
<name>A0A420ICL4_9PEZI</name>
<comment type="similarity">
    <text evidence="2">Belongs to the peptidase A22B family.</text>
</comment>
<dbReference type="PANTHER" id="PTHR12174:SF23">
    <property type="entry name" value="MINOR HISTOCOMPATIBILITY ANTIGEN H13"/>
    <property type="match status" value="1"/>
</dbReference>
<feature type="transmembrane region" description="Helical" evidence="9">
    <location>
        <begin position="12"/>
        <end position="30"/>
    </location>
</feature>
<proteinExistence type="inferred from homology"/>
<evidence type="ECO:0000256" key="5">
    <source>
        <dbReference type="ARBA" id="ARBA00022824"/>
    </source>
</evidence>
<feature type="region of interest" description="Disordered" evidence="8">
    <location>
        <begin position="484"/>
        <end position="508"/>
    </location>
</feature>
<keyword evidence="6 9" id="KW-1133">Transmembrane helix</keyword>
<evidence type="ECO:0000256" key="4">
    <source>
        <dbReference type="ARBA" id="ARBA00022801"/>
    </source>
</evidence>
<feature type="transmembrane region" description="Helical" evidence="9">
    <location>
        <begin position="395"/>
        <end position="418"/>
    </location>
</feature>
<reference evidence="10 11" key="1">
    <citation type="journal article" date="2018" name="BMC Genomics">
        <title>Comparative genome analyses reveal sequence features reflecting distinct modes of host-adaptation between dicot and monocot powdery mildew.</title>
        <authorList>
            <person name="Wu Y."/>
            <person name="Ma X."/>
            <person name="Pan Z."/>
            <person name="Kale S.D."/>
            <person name="Song Y."/>
            <person name="King H."/>
            <person name="Zhang Q."/>
            <person name="Presley C."/>
            <person name="Deng X."/>
            <person name="Wei C.I."/>
            <person name="Xiao S."/>
        </authorList>
    </citation>
    <scope>NUCLEOTIDE SEQUENCE [LARGE SCALE GENOMIC DNA]</scope>
    <source>
        <strain evidence="10">UMSG1</strain>
    </source>
</reference>
<feature type="transmembrane region" description="Helical" evidence="9">
    <location>
        <begin position="74"/>
        <end position="95"/>
    </location>
</feature>
<dbReference type="SMART" id="SM00730">
    <property type="entry name" value="PSN"/>
    <property type="match status" value="1"/>
</dbReference>
<keyword evidence="7 9" id="KW-0472">Membrane</keyword>
<gene>
    <name evidence="10" type="ORF">GcM1_248041</name>
</gene>
<keyword evidence="5" id="KW-0256">Endoplasmic reticulum</keyword>
<keyword evidence="10" id="KW-0645">Protease</keyword>
<dbReference type="GO" id="GO:0033619">
    <property type="term" value="P:membrane protein proteolysis"/>
    <property type="evidence" value="ECO:0007669"/>
    <property type="project" value="TreeGrafter"/>
</dbReference>
<keyword evidence="4" id="KW-0378">Hydrolase</keyword>
<evidence type="ECO:0000256" key="3">
    <source>
        <dbReference type="ARBA" id="ARBA00022692"/>
    </source>
</evidence>
<feature type="transmembrane region" description="Helical" evidence="9">
    <location>
        <begin position="242"/>
        <end position="261"/>
    </location>
</feature>
<dbReference type="PANTHER" id="PTHR12174">
    <property type="entry name" value="SIGNAL PEPTIDE PEPTIDASE"/>
    <property type="match status" value="1"/>
</dbReference>
<feature type="transmembrane region" description="Helical" evidence="9">
    <location>
        <begin position="218"/>
        <end position="236"/>
    </location>
</feature>